<dbReference type="EMBL" id="QICL01000020">
    <property type="protein sequence ID" value="PXV62396.1"/>
    <property type="molecule type" value="Genomic_DNA"/>
</dbReference>
<sequence length="58" mass="6445">MLPDFIPCKTEVVYLTGIIEIVAAIGLLIPDFRIIVAWLLIAFILTDRSCMTVGNTCF</sequence>
<comment type="caution">
    <text evidence="2">The sequence shown here is derived from an EMBL/GenBank/DDBJ whole genome shotgun (WGS) entry which is preliminary data.</text>
</comment>
<keyword evidence="1" id="KW-0812">Transmembrane</keyword>
<dbReference type="Proteomes" id="UP000247973">
    <property type="component" value="Unassembled WGS sequence"/>
</dbReference>
<reference evidence="2 3" key="1">
    <citation type="submission" date="2018-03" db="EMBL/GenBank/DDBJ databases">
        <title>Genomic Encyclopedia of Archaeal and Bacterial Type Strains, Phase II (KMG-II): from individual species to whole genera.</title>
        <authorList>
            <person name="Goeker M."/>
        </authorList>
    </citation>
    <scope>NUCLEOTIDE SEQUENCE [LARGE SCALE GENOMIC DNA]</scope>
    <source>
        <strain evidence="2 3">DSM 100214</strain>
    </source>
</reference>
<proteinExistence type="predicted"/>
<evidence type="ECO:0000313" key="3">
    <source>
        <dbReference type="Proteomes" id="UP000247973"/>
    </source>
</evidence>
<keyword evidence="3" id="KW-1185">Reference proteome</keyword>
<evidence type="ECO:0000256" key="1">
    <source>
        <dbReference type="SAM" id="Phobius"/>
    </source>
</evidence>
<name>A0A2V3PM11_9BACT</name>
<feature type="transmembrane region" description="Helical" evidence="1">
    <location>
        <begin position="12"/>
        <end position="45"/>
    </location>
</feature>
<evidence type="ECO:0000313" key="2">
    <source>
        <dbReference type="EMBL" id="PXV62396.1"/>
    </source>
</evidence>
<evidence type="ECO:0008006" key="4">
    <source>
        <dbReference type="Google" id="ProtNLM"/>
    </source>
</evidence>
<keyword evidence="1" id="KW-1133">Transmembrane helix</keyword>
<keyword evidence="1" id="KW-0472">Membrane</keyword>
<gene>
    <name evidence="2" type="ORF">CLV62_12085</name>
</gene>
<protein>
    <recommendedName>
        <fullName evidence="4">DoxX-like protein</fullName>
    </recommendedName>
</protein>
<accession>A0A2V3PM11</accession>
<organism evidence="2 3">
    <name type="scientific">Dysgonomonas alginatilytica</name>
    <dbReference type="NCBI Taxonomy" id="1605892"/>
    <lineage>
        <taxon>Bacteria</taxon>
        <taxon>Pseudomonadati</taxon>
        <taxon>Bacteroidota</taxon>
        <taxon>Bacteroidia</taxon>
        <taxon>Bacteroidales</taxon>
        <taxon>Dysgonomonadaceae</taxon>
        <taxon>Dysgonomonas</taxon>
    </lineage>
</organism>
<dbReference type="AlphaFoldDB" id="A0A2V3PM11"/>